<dbReference type="PANTHER" id="PTHR33977">
    <property type="entry name" value="ZINC ION BINDING PROTEIN"/>
    <property type="match status" value="1"/>
</dbReference>
<dbReference type="AlphaFoldDB" id="A0A8H7VGN4"/>
<proteinExistence type="predicted"/>
<dbReference type="OrthoDB" id="2284467at2759"/>
<evidence type="ECO:0000313" key="2">
    <source>
        <dbReference type="EMBL" id="KAG2215783.1"/>
    </source>
</evidence>
<evidence type="ECO:0000256" key="1">
    <source>
        <dbReference type="SAM" id="MobiDB-lite"/>
    </source>
</evidence>
<dbReference type="Proteomes" id="UP000646827">
    <property type="component" value="Unassembled WGS sequence"/>
</dbReference>
<protein>
    <recommendedName>
        <fullName evidence="4">MULE transposase domain-containing protein</fullName>
    </recommendedName>
</protein>
<dbReference type="EMBL" id="JAEPRB010000485">
    <property type="protein sequence ID" value="KAG2215783.1"/>
    <property type="molecule type" value="Genomic_DNA"/>
</dbReference>
<dbReference type="CDD" id="cd01670">
    <property type="entry name" value="Death"/>
    <property type="match status" value="1"/>
</dbReference>
<evidence type="ECO:0000313" key="3">
    <source>
        <dbReference type="Proteomes" id="UP000646827"/>
    </source>
</evidence>
<name>A0A8H7VGN4_9FUNG</name>
<dbReference type="PANTHER" id="PTHR33977:SF1">
    <property type="entry name" value="ZINC ION BINDING PROTEIN"/>
    <property type="match status" value="1"/>
</dbReference>
<feature type="region of interest" description="Disordered" evidence="1">
    <location>
        <begin position="85"/>
        <end position="109"/>
    </location>
</feature>
<organism evidence="2 3">
    <name type="scientific">Circinella minor</name>
    <dbReference type="NCBI Taxonomy" id="1195481"/>
    <lineage>
        <taxon>Eukaryota</taxon>
        <taxon>Fungi</taxon>
        <taxon>Fungi incertae sedis</taxon>
        <taxon>Mucoromycota</taxon>
        <taxon>Mucoromycotina</taxon>
        <taxon>Mucoromycetes</taxon>
        <taxon>Mucorales</taxon>
        <taxon>Lichtheimiaceae</taxon>
        <taxon>Circinella</taxon>
    </lineage>
</organism>
<reference evidence="2 3" key="1">
    <citation type="submission" date="2020-12" db="EMBL/GenBank/DDBJ databases">
        <title>Metabolic potential, ecology and presence of endohyphal bacteria is reflected in genomic diversity of Mucoromycotina.</title>
        <authorList>
            <person name="Muszewska A."/>
            <person name="Okrasinska A."/>
            <person name="Steczkiewicz K."/>
            <person name="Drgas O."/>
            <person name="Orlowska M."/>
            <person name="Perlinska-Lenart U."/>
            <person name="Aleksandrzak-Piekarczyk T."/>
            <person name="Szatraj K."/>
            <person name="Zielenkiewicz U."/>
            <person name="Pilsyk S."/>
            <person name="Malc E."/>
            <person name="Mieczkowski P."/>
            <person name="Kruszewska J.S."/>
            <person name="Biernat P."/>
            <person name="Pawlowska J."/>
        </authorList>
    </citation>
    <scope>NUCLEOTIDE SEQUENCE [LARGE SCALE GENOMIC DNA]</scope>
    <source>
        <strain evidence="2 3">CBS 142.35</strain>
    </source>
</reference>
<accession>A0A8H7VGN4</accession>
<evidence type="ECO:0008006" key="4">
    <source>
        <dbReference type="Google" id="ProtNLM"/>
    </source>
</evidence>
<keyword evidence="3" id="KW-1185">Reference proteome</keyword>
<sequence length="395" mass="45906">MNQQPNGHEVYTIHNIHYALIHSNVPGVLAFVEYESVYVPASDWKKCLQEINKLTSSNWVGIRETQGNGTPVIYSKTFRCHRGGSYVPQRTERTGQKKNHDHHHPGDYRDGRTLKLTDITLEKIREQLCHGRNCREICMALLRQFESVTDNSNNGHRKLKYNDVYNQLKQLKYDLFQFDDDNMTSVQIWLNERLRSNNYTIFNGDPSTYTTHSDTYSFGFLSPTQLHFLQQARSVCMNATYNITTNANDIMYTIVTRDPSTGTGYPNAYMFTNNHSAGPIKEWLAFLRDQCGLIIEQMTIDCSIAEVNVIDAVFPAASIHYCAFHVVRSWNRNLKEKVHNPAYTVNEQQEHRGEMLSALKDIMRYTDVDATYTAIERFKNHYHDDDVFLNYFEEH</sequence>
<comment type="caution">
    <text evidence="2">The sequence shown here is derived from an EMBL/GenBank/DDBJ whole genome shotgun (WGS) entry which is preliminary data.</text>
</comment>
<gene>
    <name evidence="2" type="ORF">INT45_001786</name>
</gene>